<sequence>MVVPSSRKRAGLQVAAGAALGSLLQGFNTGVIAGALLGISSEFGLAARPAVTGLIASSTTMGAVVGTACSGKLCDWVGRKRTLVLSSACFVLGGLLMAWSPGSEVLVAGRMTVGLAAGIVSSAVPTYIAECAEPAQRGALSTLPQLCVSSGILLSYLVGLGGLVLGHSWRVMLGLSLVPALFQALLCQQFCGVNAIVYFTPSILKKAGAPAMFTALGVTQPDVAAMLATVMNAITAAL</sequence>
<dbReference type="Gene3D" id="1.20.1250.20">
    <property type="entry name" value="MFS general substrate transporter like domains"/>
    <property type="match status" value="2"/>
</dbReference>
<evidence type="ECO:0000256" key="5">
    <source>
        <dbReference type="ARBA" id="ARBA00023136"/>
    </source>
</evidence>
<evidence type="ECO:0000256" key="3">
    <source>
        <dbReference type="ARBA" id="ARBA00022692"/>
    </source>
</evidence>
<feature type="transmembrane region" description="Helical" evidence="6">
    <location>
        <begin position="105"/>
        <end position="128"/>
    </location>
</feature>
<dbReference type="InterPro" id="IPR003663">
    <property type="entry name" value="Sugar/inositol_transpt"/>
</dbReference>
<evidence type="ECO:0000313" key="9">
    <source>
        <dbReference type="EMBL" id="KOO26505.1"/>
    </source>
</evidence>
<dbReference type="GO" id="GO:0016020">
    <property type="term" value="C:membrane"/>
    <property type="evidence" value="ECO:0007669"/>
    <property type="project" value="UniProtKB-SubCell"/>
</dbReference>
<organism evidence="8 10">
    <name type="scientific">Chrysochromulina tobinii</name>
    <dbReference type="NCBI Taxonomy" id="1460289"/>
    <lineage>
        <taxon>Eukaryota</taxon>
        <taxon>Haptista</taxon>
        <taxon>Haptophyta</taxon>
        <taxon>Prymnesiophyceae</taxon>
        <taxon>Prymnesiales</taxon>
        <taxon>Chrysochromulinaceae</taxon>
        <taxon>Chrysochromulina</taxon>
    </lineage>
</organism>
<protein>
    <submittedName>
        <fullName evidence="8">Monosaccharide-sensing protein 2</fullName>
    </submittedName>
</protein>
<keyword evidence="2" id="KW-0813">Transport</keyword>
<feature type="transmembrane region" description="Helical" evidence="6">
    <location>
        <begin position="177"/>
        <end position="199"/>
    </location>
</feature>
<keyword evidence="4 6" id="KW-1133">Transmembrane helix</keyword>
<evidence type="ECO:0000256" key="2">
    <source>
        <dbReference type="ARBA" id="ARBA00022448"/>
    </source>
</evidence>
<keyword evidence="5 6" id="KW-0472">Membrane</keyword>
<keyword evidence="3 6" id="KW-0812">Transmembrane</keyword>
<gene>
    <name evidence="8" type="ORF">Ctob_002818</name>
    <name evidence="9" type="ORF">Ctob_014053</name>
</gene>
<dbReference type="EMBL" id="JWZX01002842">
    <property type="protein sequence ID" value="KOO26505.1"/>
    <property type="molecule type" value="Genomic_DNA"/>
</dbReference>
<evidence type="ECO:0000256" key="6">
    <source>
        <dbReference type="SAM" id="Phobius"/>
    </source>
</evidence>
<comment type="subcellular location">
    <subcellularLocation>
        <location evidence="1">Membrane</location>
        <topology evidence="1">Multi-pass membrane protein</topology>
    </subcellularLocation>
</comment>
<reference evidence="10" key="2">
    <citation type="journal article" date="2015" name="PLoS Genet.">
        <title>Genome Sequence and Transcriptome Analyses of Chrysochromulina tobin: Metabolic Tools for Enhanced Algal Fitness in the Prominent Order Prymnesiales (Haptophyceae).</title>
        <authorList>
            <person name="Hovde B.T."/>
            <person name="Deodato C.R."/>
            <person name="Hunsperger H.M."/>
            <person name="Ryken S.A."/>
            <person name="Yost W."/>
            <person name="Jha R.K."/>
            <person name="Patterson J."/>
            <person name="Monnat R.J. Jr."/>
            <person name="Barlow S.B."/>
            <person name="Starkenburg S.R."/>
            <person name="Cattolico R.A."/>
        </authorList>
    </citation>
    <scope>NUCLEOTIDE SEQUENCE</scope>
    <source>
        <strain evidence="10">CCMP291</strain>
    </source>
</reference>
<evidence type="ECO:0000256" key="1">
    <source>
        <dbReference type="ARBA" id="ARBA00004141"/>
    </source>
</evidence>
<dbReference type="InterPro" id="IPR020846">
    <property type="entry name" value="MFS_dom"/>
</dbReference>
<dbReference type="OrthoDB" id="6339427at2759"/>
<feature type="domain" description="Major facilitator superfamily (MFS) profile" evidence="7">
    <location>
        <begin position="14"/>
        <end position="238"/>
    </location>
</feature>
<dbReference type="EMBL" id="JWZX01002845">
    <property type="protein sequence ID" value="KOO26479.1"/>
    <property type="molecule type" value="Genomic_DNA"/>
</dbReference>
<dbReference type="PANTHER" id="PTHR48020">
    <property type="entry name" value="PROTON MYO-INOSITOL COTRANSPORTER"/>
    <property type="match status" value="1"/>
</dbReference>
<feature type="transmembrane region" description="Helical" evidence="6">
    <location>
        <begin position="140"/>
        <end position="165"/>
    </location>
</feature>
<feature type="transmembrane region" description="Helical" evidence="6">
    <location>
        <begin position="50"/>
        <end position="70"/>
    </location>
</feature>
<evidence type="ECO:0000313" key="10">
    <source>
        <dbReference type="Proteomes" id="UP000037460"/>
    </source>
</evidence>
<proteinExistence type="predicted"/>
<dbReference type="InterPro" id="IPR050814">
    <property type="entry name" value="Myo-inositol_Transporter"/>
</dbReference>
<name>A0A0M0JIU0_9EUKA</name>
<keyword evidence="10" id="KW-1185">Reference proteome</keyword>
<dbReference type="Pfam" id="PF00083">
    <property type="entry name" value="Sugar_tr"/>
    <property type="match status" value="1"/>
</dbReference>
<dbReference type="PRINTS" id="PR00171">
    <property type="entry name" value="SUGRTRNSPORT"/>
</dbReference>
<evidence type="ECO:0000256" key="4">
    <source>
        <dbReference type="ARBA" id="ARBA00022989"/>
    </source>
</evidence>
<dbReference type="InterPro" id="IPR005828">
    <property type="entry name" value="MFS_sugar_transport-like"/>
</dbReference>
<dbReference type="Proteomes" id="UP000037460">
    <property type="component" value="Unassembled WGS sequence"/>
</dbReference>
<dbReference type="PANTHER" id="PTHR48020:SF35">
    <property type="entry name" value="SUGAR TRANSPORTER"/>
    <property type="match status" value="1"/>
</dbReference>
<evidence type="ECO:0000313" key="8">
    <source>
        <dbReference type="EMBL" id="KOO26479.1"/>
    </source>
</evidence>
<comment type="caution">
    <text evidence="8">The sequence shown here is derived from an EMBL/GenBank/DDBJ whole genome shotgun (WGS) entry which is preliminary data.</text>
</comment>
<dbReference type="InterPro" id="IPR036259">
    <property type="entry name" value="MFS_trans_sf"/>
</dbReference>
<evidence type="ECO:0000259" key="7">
    <source>
        <dbReference type="PROSITE" id="PS50850"/>
    </source>
</evidence>
<feature type="transmembrane region" description="Helical" evidence="6">
    <location>
        <begin position="82"/>
        <end position="99"/>
    </location>
</feature>
<accession>A0A0M0JIU0</accession>
<dbReference type="AlphaFoldDB" id="A0A0M0JIU0"/>
<dbReference type="SUPFAM" id="SSF103473">
    <property type="entry name" value="MFS general substrate transporter"/>
    <property type="match status" value="1"/>
</dbReference>
<reference evidence="8" key="1">
    <citation type="submission" date="2014-12" db="EMBL/GenBank/DDBJ databases">
        <title>Draft genome of the oleaginous, mixotrophic haptophyte, Chrysochromulina tobin.</title>
        <authorList>
            <person name="Hovde B.T."/>
            <person name="Starkenburg S.R."/>
            <person name="Cattolico R.A."/>
        </authorList>
    </citation>
    <scope>NUCLEOTIDE SEQUENCE</scope>
    <source>
        <strain evidence="8">CCMP291</strain>
    </source>
</reference>
<dbReference type="PROSITE" id="PS50850">
    <property type="entry name" value="MFS"/>
    <property type="match status" value="1"/>
</dbReference>
<dbReference type="GO" id="GO:0022857">
    <property type="term" value="F:transmembrane transporter activity"/>
    <property type="evidence" value="ECO:0007669"/>
    <property type="project" value="InterPro"/>
</dbReference>